<evidence type="ECO:0000313" key="7">
    <source>
        <dbReference type="EMBL" id="MBJ3774913.1"/>
    </source>
</evidence>
<evidence type="ECO:0000313" key="8">
    <source>
        <dbReference type="Proteomes" id="UP000609531"/>
    </source>
</evidence>
<dbReference type="Gene3D" id="3.40.50.720">
    <property type="entry name" value="NAD(P)-binding Rossmann-like Domain"/>
    <property type="match status" value="1"/>
</dbReference>
<comment type="caution">
    <text evidence="7">The sequence shown here is derived from an EMBL/GenBank/DDBJ whole genome shotgun (WGS) entry which is preliminary data.</text>
</comment>
<feature type="binding site" evidence="4">
    <location>
        <position position="116"/>
    </location>
    <ligand>
        <name>NAD(+)</name>
        <dbReference type="ChEBI" id="CHEBI:57540"/>
    </ligand>
</feature>
<feature type="binding site" evidence="4">
    <location>
        <position position="35"/>
    </location>
    <ligand>
        <name>NAD(+)</name>
        <dbReference type="ChEBI" id="CHEBI:57540"/>
    </ligand>
</feature>
<evidence type="ECO:0000259" key="6">
    <source>
        <dbReference type="Pfam" id="PF02737"/>
    </source>
</evidence>
<dbReference type="Gene3D" id="1.10.1040.10">
    <property type="entry name" value="N-(1-d-carboxylethyl)-l-norvaline Dehydrogenase, domain 2"/>
    <property type="match status" value="1"/>
</dbReference>
<dbReference type="GO" id="GO:0016616">
    <property type="term" value="F:oxidoreductase activity, acting on the CH-OH group of donors, NAD or NADP as acceptor"/>
    <property type="evidence" value="ECO:0007669"/>
    <property type="project" value="InterPro"/>
</dbReference>
<dbReference type="SUPFAM" id="SSF48179">
    <property type="entry name" value="6-phosphogluconate dehydrogenase C-terminal domain-like"/>
    <property type="match status" value="1"/>
</dbReference>
<keyword evidence="2" id="KW-0560">Oxidoreductase</keyword>
<dbReference type="PROSITE" id="PS00067">
    <property type="entry name" value="3HCDH"/>
    <property type="match status" value="1"/>
</dbReference>
<name>A0A934MEZ3_9HYPH</name>
<dbReference type="GO" id="GO:0070403">
    <property type="term" value="F:NAD+ binding"/>
    <property type="evidence" value="ECO:0007669"/>
    <property type="project" value="InterPro"/>
</dbReference>
<dbReference type="InterPro" id="IPR008927">
    <property type="entry name" value="6-PGluconate_DH-like_C_sf"/>
</dbReference>
<feature type="domain" description="3-hydroxyacyl-CoA dehydrogenase C-terminal" evidence="5">
    <location>
        <begin position="184"/>
        <end position="280"/>
    </location>
</feature>
<feature type="domain" description="3-hydroxyacyl-CoA dehydrogenase NAD binding" evidence="6">
    <location>
        <begin position="8"/>
        <end position="181"/>
    </location>
</feature>
<dbReference type="Proteomes" id="UP000609531">
    <property type="component" value="Unassembled WGS sequence"/>
</dbReference>
<feature type="binding site" evidence="4">
    <location>
        <begin position="12"/>
        <end position="17"/>
    </location>
    <ligand>
        <name>NAD(+)</name>
        <dbReference type="ChEBI" id="CHEBI:57540"/>
    </ligand>
</feature>
<keyword evidence="8" id="KW-1185">Reference proteome</keyword>
<protein>
    <recommendedName>
        <fullName evidence="9">3-hydroxyacyl-CoA dehydrogenase family protein</fullName>
    </recommendedName>
</protein>
<reference evidence="7" key="1">
    <citation type="submission" date="2020-12" db="EMBL/GenBank/DDBJ databases">
        <title>Bacterial taxonomy.</title>
        <authorList>
            <person name="Pan X."/>
        </authorList>
    </citation>
    <scope>NUCLEOTIDE SEQUENCE</scope>
    <source>
        <strain evidence="7">B2012</strain>
    </source>
</reference>
<dbReference type="InterPro" id="IPR022694">
    <property type="entry name" value="3-OHacyl-CoA_DH"/>
</dbReference>
<organism evidence="7 8">
    <name type="scientific">Acuticoccus mangrovi</name>
    <dbReference type="NCBI Taxonomy" id="2796142"/>
    <lineage>
        <taxon>Bacteria</taxon>
        <taxon>Pseudomonadati</taxon>
        <taxon>Pseudomonadota</taxon>
        <taxon>Alphaproteobacteria</taxon>
        <taxon>Hyphomicrobiales</taxon>
        <taxon>Amorphaceae</taxon>
        <taxon>Acuticoccus</taxon>
    </lineage>
</organism>
<sequence>MSGAVTRAALVGLGTMGPGIAAALGRGGVAVTATDTLPTALERAEAMLPIARGALDALGRTGEDAAVRFTPSLAEAVEGADIVIENVPEDVAIKTALYGAIEALVPPETLIVSDTSGIPISDLQVGLAHPERMAGMHWSNPPHIVPMIEVIGGKATAPATLAAVSALVSAIGYLPVRVKKDVPGFVENRILYAIMREALDLVDAGVVEADALDTCVSWGIGYKLAVVGPMALLDMAGLDIYRSVASFLNKELSDRKDVAPLIEERFAAGKLGLKTEEGLKAYASGEVARLTGERAKRLIAVRRALEGTA</sequence>
<dbReference type="Pfam" id="PF02737">
    <property type="entry name" value="3HCDH_N"/>
    <property type="match status" value="1"/>
</dbReference>
<dbReference type="InterPro" id="IPR006108">
    <property type="entry name" value="3HC_DH_C"/>
</dbReference>
<dbReference type="InterPro" id="IPR006180">
    <property type="entry name" value="3-OHacyl-CoA_DH_CS"/>
</dbReference>
<evidence type="ECO:0000256" key="4">
    <source>
        <dbReference type="PIRSR" id="PIRSR000105-2"/>
    </source>
</evidence>
<feature type="binding site" evidence="4">
    <location>
        <position position="94"/>
    </location>
    <ligand>
        <name>NAD(+)</name>
        <dbReference type="ChEBI" id="CHEBI:57540"/>
    </ligand>
</feature>
<dbReference type="PANTHER" id="PTHR48075">
    <property type="entry name" value="3-HYDROXYACYL-COA DEHYDROGENASE FAMILY PROTEIN"/>
    <property type="match status" value="1"/>
</dbReference>
<dbReference type="InterPro" id="IPR013328">
    <property type="entry name" value="6PGD_dom2"/>
</dbReference>
<dbReference type="AlphaFoldDB" id="A0A934MEZ3"/>
<feature type="binding site" evidence="4">
    <location>
        <position position="140"/>
    </location>
    <ligand>
        <name>NAD(+)</name>
        <dbReference type="ChEBI" id="CHEBI:57540"/>
    </ligand>
</feature>
<comment type="similarity">
    <text evidence="1">Belongs to the 3-hydroxyacyl-CoA dehydrogenase family.</text>
</comment>
<proteinExistence type="inferred from homology"/>
<dbReference type="GO" id="GO:0006631">
    <property type="term" value="P:fatty acid metabolic process"/>
    <property type="evidence" value="ECO:0007669"/>
    <property type="project" value="InterPro"/>
</dbReference>
<feature type="binding site" evidence="4">
    <location>
        <position position="274"/>
    </location>
    <ligand>
        <name>NAD(+)</name>
        <dbReference type="ChEBI" id="CHEBI:57540"/>
    </ligand>
</feature>
<evidence type="ECO:0000256" key="1">
    <source>
        <dbReference type="ARBA" id="ARBA00009463"/>
    </source>
</evidence>
<dbReference type="SUPFAM" id="SSF51735">
    <property type="entry name" value="NAD(P)-binding Rossmann-fold domains"/>
    <property type="match status" value="1"/>
</dbReference>
<evidence type="ECO:0000256" key="2">
    <source>
        <dbReference type="ARBA" id="ARBA00023002"/>
    </source>
</evidence>
<dbReference type="InterPro" id="IPR036291">
    <property type="entry name" value="NAD(P)-bd_dom_sf"/>
</dbReference>
<feature type="site" description="Important for catalytic activity" evidence="3">
    <location>
        <position position="137"/>
    </location>
</feature>
<accession>A0A934MEZ3</accession>
<feature type="binding site" evidence="4">
    <location>
        <position position="89"/>
    </location>
    <ligand>
        <name>NAD(+)</name>
        <dbReference type="ChEBI" id="CHEBI:57540"/>
    </ligand>
</feature>
<dbReference type="PIRSF" id="PIRSF000105">
    <property type="entry name" value="HCDH"/>
    <property type="match status" value="1"/>
</dbReference>
<dbReference type="EMBL" id="JAEKJA010000003">
    <property type="protein sequence ID" value="MBJ3774913.1"/>
    <property type="molecule type" value="Genomic_DNA"/>
</dbReference>
<evidence type="ECO:0000256" key="3">
    <source>
        <dbReference type="PIRSR" id="PIRSR000105-1"/>
    </source>
</evidence>
<evidence type="ECO:0000259" key="5">
    <source>
        <dbReference type="Pfam" id="PF00725"/>
    </source>
</evidence>
<evidence type="ECO:0008006" key="9">
    <source>
        <dbReference type="Google" id="ProtNLM"/>
    </source>
</evidence>
<dbReference type="InterPro" id="IPR006176">
    <property type="entry name" value="3-OHacyl-CoA_DH_NAD-bd"/>
</dbReference>
<keyword evidence="4" id="KW-0520">NAD</keyword>
<gene>
    <name evidence="7" type="ORF">JCR33_04395</name>
</gene>
<dbReference type="PANTHER" id="PTHR48075:SF5">
    <property type="entry name" value="3-HYDROXYBUTYRYL-COA DEHYDROGENASE"/>
    <property type="match status" value="1"/>
</dbReference>
<dbReference type="Pfam" id="PF00725">
    <property type="entry name" value="3HCDH"/>
    <property type="match status" value="1"/>
</dbReference>
<dbReference type="RefSeq" id="WP_198880819.1">
    <property type="nucleotide sequence ID" value="NZ_JAEKJA010000003.1"/>
</dbReference>